<dbReference type="HOGENOM" id="CLU_104582_0_0_5"/>
<protein>
    <submittedName>
        <fullName evidence="7">NnrU protein, putative</fullName>
    </submittedName>
</protein>
<evidence type="ECO:0000256" key="2">
    <source>
        <dbReference type="ARBA" id="ARBA00022692"/>
    </source>
</evidence>
<keyword evidence="8" id="KW-1185">Reference proteome</keyword>
<comment type="subcellular location">
    <subcellularLocation>
        <location evidence="1">Membrane</location>
        <topology evidence="1">Multi-pass membrane protein</topology>
    </subcellularLocation>
</comment>
<dbReference type="Pfam" id="PF07298">
    <property type="entry name" value="NnrU"/>
    <property type="match status" value="1"/>
</dbReference>
<evidence type="ECO:0000259" key="6">
    <source>
        <dbReference type="Pfam" id="PF07298"/>
    </source>
</evidence>
<evidence type="ECO:0000256" key="4">
    <source>
        <dbReference type="ARBA" id="ARBA00023136"/>
    </source>
</evidence>
<feature type="transmembrane region" description="Helical" evidence="5">
    <location>
        <begin position="127"/>
        <end position="157"/>
    </location>
</feature>
<dbReference type="STRING" id="375451.RD1_1695"/>
<dbReference type="EMBL" id="CP000362">
    <property type="protein sequence ID" value="ABG31319.1"/>
    <property type="molecule type" value="Genomic_DNA"/>
</dbReference>
<evidence type="ECO:0000313" key="8">
    <source>
        <dbReference type="Proteomes" id="UP000007029"/>
    </source>
</evidence>
<sequence length="222" mass="24097">MSGWLTFAGVFALFFATHSIPVRPPVKKRLVRHLGAKGFTTAYSALSLCILALLIWAAGQAPFVLLWAEAAWHRPAILVGMLAACLILAASIGQPNPFSFGGRDNDAFDPTDCGIIGYMRHPLLSVLALWALLHVLANGDLAHVLLFGTLGLFAYVGPRIIDARNRRDMGAEAWEALVGETRRQRRIRVPSPAMMLRLGAGVILYLVLVFLHPVVIGVPVLS</sequence>
<dbReference type="GO" id="GO:0016020">
    <property type="term" value="C:membrane"/>
    <property type="evidence" value="ECO:0007669"/>
    <property type="project" value="UniProtKB-SubCell"/>
</dbReference>
<dbReference type="Proteomes" id="UP000007029">
    <property type="component" value="Chromosome"/>
</dbReference>
<feature type="transmembrane region" description="Helical" evidence="5">
    <location>
        <begin position="75"/>
        <end position="93"/>
    </location>
</feature>
<evidence type="ECO:0000256" key="3">
    <source>
        <dbReference type="ARBA" id="ARBA00022989"/>
    </source>
</evidence>
<organism evidence="7 8">
    <name type="scientific">Roseobacter denitrificans (strain ATCC 33942 / OCh 114)</name>
    <name type="common">Erythrobacter sp. (strain OCh 114)</name>
    <name type="synonym">Roseobacter denitrificans</name>
    <dbReference type="NCBI Taxonomy" id="375451"/>
    <lineage>
        <taxon>Bacteria</taxon>
        <taxon>Pseudomonadati</taxon>
        <taxon>Pseudomonadota</taxon>
        <taxon>Alphaproteobacteria</taxon>
        <taxon>Rhodobacterales</taxon>
        <taxon>Roseobacteraceae</taxon>
        <taxon>Roseobacter</taxon>
    </lineage>
</organism>
<dbReference type="InterPro" id="IPR009915">
    <property type="entry name" value="NnrU_dom"/>
</dbReference>
<accession>Q169M4</accession>
<reference evidence="7 8" key="1">
    <citation type="journal article" date="2007" name="J. Bacteriol.">
        <title>The complete genome sequence of Roseobacter denitrificans reveals a mixotrophic rather than photosynthetic metabolism.</title>
        <authorList>
            <person name="Swingley W.D."/>
            <person name="Sadekar S."/>
            <person name="Mastrian S.D."/>
            <person name="Matthies H.J."/>
            <person name="Hao J."/>
            <person name="Ramos H."/>
            <person name="Acharya C.R."/>
            <person name="Conrad A.L."/>
            <person name="Taylor H.L."/>
            <person name="Dejesa L.C."/>
            <person name="Shah M.K."/>
            <person name="O'huallachain M.E."/>
            <person name="Lince M.T."/>
            <person name="Blankenship R.E."/>
            <person name="Beatty J.T."/>
            <person name="Touchman J.W."/>
        </authorList>
    </citation>
    <scope>NUCLEOTIDE SEQUENCE [LARGE SCALE GENOMIC DNA]</scope>
    <source>
        <strain evidence="8">ATCC 33942 / OCh 114</strain>
    </source>
</reference>
<dbReference type="AlphaFoldDB" id="Q169M4"/>
<gene>
    <name evidence="7" type="primary">nnrU</name>
    <name evidence="7" type="ordered locus">RD1_1695</name>
</gene>
<keyword evidence="2 5" id="KW-0812">Transmembrane</keyword>
<name>Q169M4_ROSDO</name>
<feature type="domain" description="NnrU" evidence="6">
    <location>
        <begin position="7"/>
        <end position="219"/>
    </location>
</feature>
<evidence type="ECO:0000313" key="7">
    <source>
        <dbReference type="EMBL" id="ABG31319.1"/>
    </source>
</evidence>
<feature type="transmembrane region" description="Helical" evidence="5">
    <location>
        <begin position="43"/>
        <end position="68"/>
    </location>
</feature>
<dbReference type="Gene3D" id="1.20.120.1630">
    <property type="match status" value="1"/>
</dbReference>
<proteinExistence type="predicted"/>
<dbReference type="OrthoDB" id="7828645at2"/>
<keyword evidence="3 5" id="KW-1133">Transmembrane helix</keyword>
<keyword evidence="4 5" id="KW-0472">Membrane</keyword>
<dbReference type="KEGG" id="rde:RD1_1695"/>
<dbReference type="RefSeq" id="WP_011567938.1">
    <property type="nucleotide sequence ID" value="NC_008209.1"/>
</dbReference>
<feature type="transmembrane region" description="Helical" evidence="5">
    <location>
        <begin position="195"/>
        <end position="221"/>
    </location>
</feature>
<dbReference type="eggNOG" id="COG4094">
    <property type="taxonomic scope" value="Bacteria"/>
</dbReference>
<evidence type="ECO:0000256" key="1">
    <source>
        <dbReference type="ARBA" id="ARBA00004141"/>
    </source>
</evidence>
<evidence type="ECO:0000256" key="5">
    <source>
        <dbReference type="SAM" id="Phobius"/>
    </source>
</evidence>